<evidence type="ECO:0000256" key="1">
    <source>
        <dbReference type="SAM" id="MobiDB-lite"/>
    </source>
</evidence>
<name>A0A0E0BHG3_9ORYZ</name>
<accession>A0A0E0BHG3</accession>
<feature type="region of interest" description="Disordered" evidence="1">
    <location>
        <begin position="1"/>
        <end position="38"/>
    </location>
</feature>
<evidence type="ECO:0000313" key="2">
    <source>
        <dbReference type="EnsemblPlants" id="OGLUM11G08490.1"/>
    </source>
</evidence>
<organism evidence="2">
    <name type="scientific">Oryza glumipatula</name>
    <dbReference type="NCBI Taxonomy" id="40148"/>
    <lineage>
        <taxon>Eukaryota</taxon>
        <taxon>Viridiplantae</taxon>
        <taxon>Streptophyta</taxon>
        <taxon>Embryophyta</taxon>
        <taxon>Tracheophyta</taxon>
        <taxon>Spermatophyta</taxon>
        <taxon>Magnoliopsida</taxon>
        <taxon>Liliopsida</taxon>
        <taxon>Poales</taxon>
        <taxon>Poaceae</taxon>
        <taxon>BOP clade</taxon>
        <taxon>Oryzoideae</taxon>
        <taxon>Oryzeae</taxon>
        <taxon>Oryzinae</taxon>
        <taxon>Oryza</taxon>
    </lineage>
</organism>
<reference evidence="2" key="1">
    <citation type="submission" date="2015-04" db="UniProtKB">
        <authorList>
            <consortium name="EnsemblPlants"/>
        </authorList>
    </citation>
    <scope>IDENTIFICATION</scope>
</reference>
<proteinExistence type="predicted"/>
<dbReference type="Proteomes" id="UP000026961">
    <property type="component" value="Chromosome 11"/>
</dbReference>
<feature type="compositionally biased region" description="Basic residues" evidence="1">
    <location>
        <begin position="15"/>
        <end position="24"/>
    </location>
</feature>
<sequence>MEGGGLATTPDLPRGRARRARGRRPGGGGLVAGASPEHVSAADGMDGVELGPACRHPQGERLTRAPVDWEHGAGGRRPSCGACDSMAGTNPWPGWCGWRTGGTRRSAVRLGAGARRCTARLERRGVLEEERRGARLGASRCGPVLGGLPHCPCPARHCAEQVACMHSQPLEERREGKKT</sequence>
<keyword evidence="3" id="KW-1185">Reference proteome</keyword>
<dbReference type="Gramene" id="OGLUM11G08490.1">
    <property type="protein sequence ID" value="OGLUM11G08490.1"/>
    <property type="gene ID" value="OGLUM11G08490"/>
</dbReference>
<dbReference type="HOGENOM" id="CLU_1505711_0_0_1"/>
<evidence type="ECO:0000313" key="3">
    <source>
        <dbReference type="Proteomes" id="UP000026961"/>
    </source>
</evidence>
<dbReference type="AlphaFoldDB" id="A0A0E0BHG3"/>
<reference evidence="2" key="2">
    <citation type="submission" date="2018-05" db="EMBL/GenBank/DDBJ databases">
        <title>OgluRS3 (Oryza glumaepatula Reference Sequence Version 3).</title>
        <authorList>
            <person name="Zhang J."/>
            <person name="Kudrna D."/>
            <person name="Lee S."/>
            <person name="Talag J."/>
            <person name="Welchert J."/>
            <person name="Wing R.A."/>
        </authorList>
    </citation>
    <scope>NUCLEOTIDE SEQUENCE [LARGE SCALE GENOMIC DNA]</scope>
</reference>
<dbReference type="EnsemblPlants" id="OGLUM11G08490.1">
    <property type="protein sequence ID" value="OGLUM11G08490.1"/>
    <property type="gene ID" value="OGLUM11G08490"/>
</dbReference>
<protein>
    <submittedName>
        <fullName evidence="2">Uncharacterized protein</fullName>
    </submittedName>
</protein>